<organism evidence="1 2">
    <name type="scientific">Paenibacillus gansuensis</name>
    <dbReference type="NCBI Taxonomy" id="306542"/>
    <lineage>
        <taxon>Bacteria</taxon>
        <taxon>Bacillati</taxon>
        <taxon>Bacillota</taxon>
        <taxon>Bacilli</taxon>
        <taxon>Bacillales</taxon>
        <taxon>Paenibacillaceae</taxon>
        <taxon>Paenibacillus</taxon>
    </lineage>
</organism>
<proteinExistence type="predicted"/>
<gene>
    <name evidence="1" type="ORF">ACFSUF_07370</name>
</gene>
<evidence type="ECO:0000313" key="1">
    <source>
        <dbReference type="EMBL" id="MFD2612250.1"/>
    </source>
</evidence>
<protein>
    <submittedName>
        <fullName evidence="1">Uncharacterized protein</fullName>
    </submittedName>
</protein>
<dbReference type="Proteomes" id="UP001597541">
    <property type="component" value="Unassembled WGS sequence"/>
</dbReference>
<evidence type="ECO:0000313" key="2">
    <source>
        <dbReference type="Proteomes" id="UP001597541"/>
    </source>
</evidence>
<dbReference type="EMBL" id="JBHUME010000005">
    <property type="protein sequence ID" value="MFD2612250.1"/>
    <property type="molecule type" value="Genomic_DNA"/>
</dbReference>
<accession>A0ABW5PB61</accession>
<comment type="caution">
    <text evidence="1">The sequence shown here is derived from an EMBL/GenBank/DDBJ whole genome shotgun (WGS) entry which is preliminary data.</text>
</comment>
<name>A0ABW5PB61_9BACL</name>
<dbReference type="RefSeq" id="WP_377601590.1">
    <property type="nucleotide sequence ID" value="NZ_JBHUME010000005.1"/>
</dbReference>
<sequence length="172" mass="19546">MNRMFDPTVFDNVKVVFEGSVYDLDLEGLIDVTGRNDIMDLSLFSRTYRVRFRLKGSNGTEAELLLGADLANLASEILEQSGPVPGCTLSVRFAFQTGTPEISCAEAERLIRGIWGEEYKLTQQVKYSFGERQALYHIQAELHFHRLFTESLIEDIPELLSHVMLTLQQLDK</sequence>
<keyword evidence="2" id="KW-1185">Reference proteome</keyword>
<reference evidence="2" key="1">
    <citation type="journal article" date="2019" name="Int. J. Syst. Evol. Microbiol.">
        <title>The Global Catalogue of Microorganisms (GCM) 10K type strain sequencing project: providing services to taxonomists for standard genome sequencing and annotation.</title>
        <authorList>
            <consortium name="The Broad Institute Genomics Platform"/>
            <consortium name="The Broad Institute Genome Sequencing Center for Infectious Disease"/>
            <person name="Wu L."/>
            <person name="Ma J."/>
        </authorList>
    </citation>
    <scope>NUCLEOTIDE SEQUENCE [LARGE SCALE GENOMIC DNA]</scope>
    <source>
        <strain evidence="2">KCTC 3950</strain>
    </source>
</reference>